<dbReference type="EMBL" id="FQZE01000018">
    <property type="protein sequence ID" value="SHJ39441.1"/>
    <property type="molecule type" value="Genomic_DNA"/>
</dbReference>
<dbReference type="STRING" id="1168035.SAMN05444280_11839"/>
<evidence type="ECO:0000313" key="2">
    <source>
        <dbReference type="Proteomes" id="UP000184050"/>
    </source>
</evidence>
<organism evidence="1 2">
    <name type="scientific">Tangfeifania diversioriginum</name>
    <dbReference type="NCBI Taxonomy" id="1168035"/>
    <lineage>
        <taxon>Bacteria</taxon>
        <taxon>Pseudomonadati</taxon>
        <taxon>Bacteroidota</taxon>
        <taxon>Bacteroidia</taxon>
        <taxon>Marinilabiliales</taxon>
        <taxon>Prolixibacteraceae</taxon>
        <taxon>Tangfeifania</taxon>
    </lineage>
</organism>
<reference evidence="1 2" key="1">
    <citation type="submission" date="2016-11" db="EMBL/GenBank/DDBJ databases">
        <authorList>
            <person name="Jaros S."/>
            <person name="Januszkiewicz K."/>
            <person name="Wedrychowicz H."/>
        </authorList>
    </citation>
    <scope>NUCLEOTIDE SEQUENCE [LARGE SCALE GENOMIC DNA]</scope>
    <source>
        <strain evidence="1 2">DSM 27063</strain>
    </source>
</reference>
<gene>
    <name evidence="1" type="ORF">SAMN05444280_11839</name>
</gene>
<protein>
    <submittedName>
        <fullName evidence="1">Uncharacterized protein</fullName>
    </submittedName>
</protein>
<keyword evidence="2" id="KW-1185">Reference proteome</keyword>
<dbReference type="Proteomes" id="UP000184050">
    <property type="component" value="Unassembled WGS sequence"/>
</dbReference>
<sequence>MKTEYLDGFEKELAKTRDKKLNIKCSPFIKHQPVPAKHFSW</sequence>
<evidence type="ECO:0000313" key="1">
    <source>
        <dbReference type="EMBL" id="SHJ39441.1"/>
    </source>
</evidence>
<accession>A0A1M6IYD1</accession>
<dbReference type="AlphaFoldDB" id="A0A1M6IYD1"/>
<name>A0A1M6IYD1_9BACT</name>
<proteinExistence type="predicted"/>